<reference evidence="3 4" key="1">
    <citation type="journal article" date="2017" name="PLoS Biol.">
        <title>The sea cucumber genome provides insights into morphological evolution and visceral regeneration.</title>
        <authorList>
            <person name="Zhang X."/>
            <person name="Sun L."/>
            <person name="Yuan J."/>
            <person name="Sun Y."/>
            <person name="Gao Y."/>
            <person name="Zhang L."/>
            <person name="Li S."/>
            <person name="Dai H."/>
            <person name="Hamel J.F."/>
            <person name="Liu C."/>
            <person name="Yu Y."/>
            <person name="Liu S."/>
            <person name="Lin W."/>
            <person name="Guo K."/>
            <person name="Jin S."/>
            <person name="Xu P."/>
            <person name="Storey K.B."/>
            <person name="Huan P."/>
            <person name="Zhang T."/>
            <person name="Zhou Y."/>
            <person name="Zhang J."/>
            <person name="Lin C."/>
            <person name="Li X."/>
            <person name="Xing L."/>
            <person name="Huo D."/>
            <person name="Sun M."/>
            <person name="Wang L."/>
            <person name="Mercier A."/>
            <person name="Li F."/>
            <person name="Yang H."/>
            <person name="Xiang J."/>
        </authorList>
    </citation>
    <scope>NUCLEOTIDE SEQUENCE [LARGE SCALE GENOMIC DNA]</scope>
    <source>
        <strain evidence="3">Shaxun</strain>
        <tissue evidence="3">Muscle</tissue>
    </source>
</reference>
<dbReference type="AlphaFoldDB" id="A0A2G8L8P6"/>
<dbReference type="InterPro" id="IPR001245">
    <property type="entry name" value="Ser-Thr/Tyr_kinase_cat_dom"/>
</dbReference>
<keyword evidence="4" id="KW-1185">Reference proteome</keyword>
<dbReference type="PANTHER" id="PTHR24416">
    <property type="entry name" value="TYROSINE-PROTEIN KINASE RECEPTOR"/>
    <property type="match status" value="1"/>
</dbReference>
<protein>
    <recommendedName>
        <fullName evidence="2">Protein kinase domain-containing protein</fullName>
    </recommendedName>
</protein>
<gene>
    <name evidence="3" type="ORF">BSL78_06482</name>
</gene>
<evidence type="ECO:0000259" key="2">
    <source>
        <dbReference type="PROSITE" id="PS50011"/>
    </source>
</evidence>
<name>A0A2G8L8P6_STIJA</name>
<dbReference type="Gene3D" id="1.10.510.10">
    <property type="entry name" value="Transferase(Phosphotransferase) domain 1"/>
    <property type="match status" value="1"/>
</dbReference>
<dbReference type="GO" id="GO:0005524">
    <property type="term" value="F:ATP binding"/>
    <property type="evidence" value="ECO:0007669"/>
    <property type="project" value="UniProtKB-KW"/>
</dbReference>
<dbReference type="EMBL" id="MRZV01000169">
    <property type="protein sequence ID" value="PIK56626.1"/>
    <property type="molecule type" value="Genomic_DNA"/>
</dbReference>
<keyword evidence="1" id="KW-0547">Nucleotide-binding</keyword>
<organism evidence="3 4">
    <name type="scientific">Stichopus japonicus</name>
    <name type="common">Sea cucumber</name>
    <dbReference type="NCBI Taxonomy" id="307972"/>
    <lineage>
        <taxon>Eukaryota</taxon>
        <taxon>Metazoa</taxon>
        <taxon>Echinodermata</taxon>
        <taxon>Eleutherozoa</taxon>
        <taxon>Echinozoa</taxon>
        <taxon>Holothuroidea</taxon>
        <taxon>Aspidochirotacea</taxon>
        <taxon>Aspidochirotida</taxon>
        <taxon>Stichopodidae</taxon>
        <taxon>Apostichopus</taxon>
    </lineage>
</organism>
<dbReference type="InterPro" id="IPR020635">
    <property type="entry name" value="Tyr_kinase_cat_dom"/>
</dbReference>
<dbReference type="SMART" id="SM00219">
    <property type="entry name" value="TyrKc"/>
    <property type="match status" value="1"/>
</dbReference>
<keyword evidence="1" id="KW-0067">ATP-binding</keyword>
<dbReference type="GO" id="GO:0005886">
    <property type="term" value="C:plasma membrane"/>
    <property type="evidence" value="ECO:0007669"/>
    <property type="project" value="TreeGrafter"/>
</dbReference>
<dbReference type="GO" id="GO:0004714">
    <property type="term" value="F:transmembrane receptor protein tyrosine kinase activity"/>
    <property type="evidence" value="ECO:0007669"/>
    <property type="project" value="TreeGrafter"/>
</dbReference>
<dbReference type="PRINTS" id="PR00109">
    <property type="entry name" value="TYRKINASE"/>
</dbReference>
<feature type="domain" description="Protein kinase" evidence="2">
    <location>
        <begin position="1"/>
        <end position="298"/>
    </location>
</feature>
<evidence type="ECO:0000256" key="1">
    <source>
        <dbReference type="PIRSR" id="PIRSR000615-2"/>
    </source>
</evidence>
<dbReference type="InterPro" id="IPR050122">
    <property type="entry name" value="RTK"/>
</dbReference>
<dbReference type="STRING" id="307972.A0A2G8L8P6"/>
<dbReference type="InterPro" id="IPR000719">
    <property type="entry name" value="Prot_kinase_dom"/>
</dbReference>
<comment type="caution">
    <text evidence="3">The sequence shown here is derived from an EMBL/GenBank/DDBJ whole genome shotgun (WGS) entry which is preliminary data.</text>
</comment>
<dbReference type="PROSITE" id="PS50011">
    <property type="entry name" value="PROTEIN_KINASE_DOM"/>
    <property type="match status" value="1"/>
</dbReference>
<dbReference type="SUPFAM" id="SSF56112">
    <property type="entry name" value="Protein kinase-like (PK-like)"/>
    <property type="match status" value="1"/>
</dbReference>
<dbReference type="Pfam" id="PF07714">
    <property type="entry name" value="PK_Tyr_Ser-Thr"/>
    <property type="match status" value="1"/>
</dbReference>
<evidence type="ECO:0000313" key="3">
    <source>
        <dbReference type="EMBL" id="PIK56626.1"/>
    </source>
</evidence>
<proteinExistence type="predicted"/>
<dbReference type="PANTHER" id="PTHR24416:SF611">
    <property type="entry name" value="TYROSINE-PROTEIN KINASE TRANSMEMBRANE RECEPTOR ROR"/>
    <property type="match status" value="1"/>
</dbReference>
<dbReference type="OrthoDB" id="3256376at2759"/>
<feature type="binding site" evidence="1">
    <location>
        <position position="165"/>
    </location>
    <ligand>
        <name>ATP</name>
        <dbReference type="ChEBI" id="CHEBI:30616"/>
    </ligand>
</feature>
<dbReference type="InterPro" id="IPR011009">
    <property type="entry name" value="Kinase-like_dom_sf"/>
</dbReference>
<accession>A0A2G8L8P6</accession>
<dbReference type="GO" id="GO:0043235">
    <property type="term" value="C:receptor complex"/>
    <property type="evidence" value="ECO:0007669"/>
    <property type="project" value="TreeGrafter"/>
</dbReference>
<evidence type="ECO:0000313" key="4">
    <source>
        <dbReference type="Proteomes" id="UP000230750"/>
    </source>
</evidence>
<dbReference type="Proteomes" id="UP000230750">
    <property type="component" value="Unassembled WGS sequence"/>
</dbReference>
<dbReference type="GO" id="GO:0007169">
    <property type="term" value="P:cell surface receptor protein tyrosine kinase signaling pathway"/>
    <property type="evidence" value="ECO:0007669"/>
    <property type="project" value="TreeGrafter"/>
</dbReference>
<sequence>MDLLCTFVIKSEETKDKKPLLRKQIQSGQPFEYWSAVISTKDSHSYSCVAKKLSDQATIRDYESMKNLVQSLSLLDIGSGFVQILHSSIQTLPFAIFYEELNFGTLCDHVVKRFPTELLLNTNRKLQPTNHAPVLKYLLKFAEDIIKAMQYLAHQKFSHPALSLRKVLMTENGSCKLYSIYPNELCVGRIQQLLKKENPPMAWMATEVFLLEKYFPESDIWNLSVFIWELLSIGEYPCAGLLQMDIKKKILEGFLLPRPKVCPKNLFRVLVSCWQRDHNMRPPLADILQTTRDLRARLDTDKEDSPYSEIEG</sequence>